<organism evidence="1 2">
    <name type="scientific">Thiorhodococcus fuscus</name>
    <dbReference type="NCBI Taxonomy" id="527200"/>
    <lineage>
        <taxon>Bacteria</taxon>
        <taxon>Pseudomonadati</taxon>
        <taxon>Pseudomonadota</taxon>
        <taxon>Gammaproteobacteria</taxon>
        <taxon>Chromatiales</taxon>
        <taxon>Chromatiaceae</taxon>
        <taxon>Thiorhodococcus</taxon>
    </lineage>
</organism>
<dbReference type="InterPro" id="IPR035093">
    <property type="entry name" value="RelE/ParE_toxin_dom_sf"/>
</dbReference>
<proteinExistence type="predicted"/>
<name>A0ABW4Y4Z2_9GAMM</name>
<dbReference type="RefSeq" id="WP_386023655.1">
    <property type="nucleotide sequence ID" value="NZ_JBHUHX010000007.1"/>
</dbReference>
<dbReference type="EMBL" id="JBHUHX010000007">
    <property type="protein sequence ID" value="MFD2111039.1"/>
    <property type="molecule type" value="Genomic_DNA"/>
</dbReference>
<evidence type="ECO:0000313" key="2">
    <source>
        <dbReference type="Proteomes" id="UP001597337"/>
    </source>
</evidence>
<dbReference type="Proteomes" id="UP001597337">
    <property type="component" value="Unassembled WGS sequence"/>
</dbReference>
<sequence>MSFALVTTQHFERRARKFLRKHPDLRPALRDTLDDLSQDPFRPRLKLHPLTGKLEGMQAVSLTYSYRLTLLLKVTEREIVLLDIGTHDEVYG</sequence>
<protein>
    <submittedName>
        <fullName evidence="1">Type II toxin-antitoxin system YafQ family toxin</fullName>
    </submittedName>
</protein>
<reference evidence="2" key="1">
    <citation type="journal article" date="2019" name="Int. J. Syst. Evol. Microbiol.">
        <title>The Global Catalogue of Microorganisms (GCM) 10K type strain sequencing project: providing services to taxonomists for standard genome sequencing and annotation.</title>
        <authorList>
            <consortium name="The Broad Institute Genomics Platform"/>
            <consortium name="The Broad Institute Genome Sequencing Center for Infectious Disease"/>
            <person name="Wu L."/>
            <person name="Ma J."/>
        </authorList>
    </citation>
    <scope>NUCLEOTIDE SEQUENCE [LARGE SCALE GENOMIC DNA]</scope>
    <source>
        <strain evidence="2">KACC 12597</strain>
    </source>
</reference>
<keyword evidence="2" id="KW-1185">Reference proteome</keyword>
<dbReference type="SUPFAM" id="SSF143011">
    <property type="entry name" value="RelE-like"/>
    <property type="match status" value="1"/>
</dbReference>
<dbReference type="Gene3D" id="3.30.2310.20">
    <property type="entry name" value="RelE-like"/>
    <property type="match status" value="1"/>
</dbReference>
<gene>
    <name evidence="1" type="ORF">ACFSJC_04185</name>
</gene>
<accession>A0ABW4Y4Z2</accession>
<evidence type="ECO:0000313" key="1">
    <source>
        <dbReference type="EMBL" id="MFD2111039.1"/>
    </source>
</evidence>
<comment type="caution">
    <text evidence="1">The sequence shown here is derived from an EMBL/GenBank/DDBJ whole genome shotgun (WGS) entry which is preliminary data.</text>
</comment>